<dbReference type="EMBL" id="JAYWVC010000222">
    <property type="protein sequence ID" value="MED7827327.1"/>
    <property type="molecule type" value="Genomic_DNA"/>
</dbReference>
<dbReference type="SUPFAM" id="SSF53335">
    <property type="entry name" value="S-adenosyl-L-methionine-dependent methyltransferases"/>
    <property type="match status" value="1"/>
</dbReference>
<dbReference type="PANTHER" id="PTHR11746">
    <property type="entry name" value="O-METHYLTRANSFERASE"/>
    <property type="match status" value="1"/>
</dbReference>
<dbReference type="RefSeq" id="WP_329511710.1">
    <property type="nucleotide sequence ID" value="NZ_BAAAYZ010000243.1"/>
</dbReference>
<dbReference type="Gene3D" id="1.10.287.1350">
    <property type="match status" value="1"/>
</dbReference>
<evidence type="ECO:0000256" key="3">
    <source>
        <dbReference type="ARBA" id="ARBA00022691"/>
    </source>
</evidence>
<sequence length="184" mass="19672">MDYFAGHRDEASLFTKSMTNLSVATAVDVAAVLDTKGVKLAMDVRGAAGDVVRAMMKANPELHGGVFDLPHIVPAAAEAAQADGLAERFTVVGGDFFEEVPVADLYVLKYILHDWDDDGCVRILKNCRSSLVDGGRVAVVDQLVGRIGEPGLAPVLAENPIHPGGRRWLATAELRPTLTPGRLR</sequence>
<accession>A0ABU7FTA0</accession>
<dbReference type="Pfam" id="PF00891">
    <property type="entry name" value="Methyltransf_2"/>
    <property type="match status" value="1"/>
</dbReference>
<evidence type="ECO:0000313" key="5">
    <source>
        <dbReference type="EMBL" id="MED7827327.1"/>
    </source>
</evidence>
<protein>
    <submittedName>
        <fullName evidence="5">Methyltransferase</fullName>
    </submittedName>
</protein>
<dbReference type="GO" id="GO:0032259">
    <property type="term" value="P:methylation"/>
    <property type="evidence" value="ECO:0007669"/>
    <property type="project" value="UniProtKB-KW"/>
</dbReference>
<evidence type="ECO:0000259" key="4">
    <source>
        <dbReference type="Pfam" id="PF00891"/>
    </source>
</evidence>
<keyword evidence="6" id="KW-1185">Reference proteome</keyword>
<gene>
    <name evidence="5" type="ORF">VXC91_36830</name>
</gene>
<organism evidence="5 6">
    <name type="scientific">Streptomyces chiangmaiensis</name>
    <dbReference type="NCBI Taxonomy" id="766497"/>
    <lineage>
        <taxon>Bacteria</taxon>
        <taxon>Bacillati</taxon>
        <taxon>Actinomycetota</taxon>
        <taxon>Actinomycetes</taxon>
        <taxon>Kitasatosporales</taxon>
        <taxon>Streptomycetaceae</taxon>
        <taxon>Streptomyces</taxon>
    </lineage>
</organism>
<dbReference type="InterPro" id="IPR029063">
    <property type="entry name" value="SAM-dependent_MTases_sf"/>
</dbReference>
<feature type="domain" description="O-methyltransferase C-terminal" evidence="4">
    <location>
        <begin position="8"/>
        <end position="146"/>
    </location>
</feature>
<proteinExistence type="predicted"/>
<keyword evidence="3" id="KW-0949">S-adenosyl-L-methionine</keyword>
<dbReference type="InterPro" id="IPR016461">
    <property type="entry name" value="COMT-like"/>
</dbReference>
<evidence type="ECO:0000256" key="1">
    <source>
        <dbReference type="ARBA" id="ARBA00022603"/>
    </source>
</evidence>
<dbReference type="Proteomes" id="UP001333996">
    <property type="component" value="Unassembled WGS sequence"/>
</dbReference>
<dbReference type="PROSITE" id="PS51683">
    <property type="entry name" value="SAM_OMT_II"/>
    <property type="match status" value="1"/>
</dbReference>
<dbReference type="InterPro" id="IPR001077">
    <property type="entry name" value="COMT_C"/>
</dbReference>
<reference evidence="5" key="1">
    <citation type="submission" date="2024-01" db="EMBL/GenBank/DDBJ databases">
        <title>First draft genome sequence data of TA4-1, the type strain of Gram-positive actinobacterium Streptomyces chiangmaiensis.</title>
        <authorList>
            <person name="Yasawong M."/>
            <person name="Nantapong N."/>
        </authorList>
    </citation>
    <scope>NUCLEOTIDE SEQUENCE</scope>
    <source>
        <strain evidence="5">TA4-1</strain>
    </source>
</reference>
<evidence type="ECO:0000313" key="6">
    <source>
        <dbReference type="Proteomes" id="UP001333996"/>
    </source>
</evidence>
<dbReference type="GO" id="GO:0008168">
    <property type="term" value="F:methyltransferase activity"/>
    <property type="evidence" value="ECO:0007669"/>
    <property type="project" value="UniProtKB-KW"/>
</dbReference>
<dbReference type="Gene3D" id="3.40.50.150">
    <property type="entry name" value="Vaccinia Virus protein VP39"/>
    <property type="match status" value="1"/>
</dbReference>
<comment type="caution">
    <text evidence="5">The sequence shown here is derived from an EMBL/GenBank/DDBJ whole genome shotgun (WGS) entry which is preliminary data.</text>
</comment>
<keyword evidence="2" id="KW-0808">Transferase</keyword>
<keyword evidence="1 5" id="KW-0489">Methyltransferase</keyword>
<evidence type="ECO:0000256" key="2">
    <source>
        <dbReference type="ARBA" id="ARBA00022679"/>
    </source>
</evidence>
<name>A0ABU7FTA0_9ACTN</name>